<dbReference type="PANTHER" id="PTHR21561:SF12">
    <property type="entry name" value="INO80 COMPLEX SUBUNIT B"/>
    <property type="match status" value="1"/>
</dbReference>
<name>A0A163MXL0_ABSGL</name>
<protein>
    <recommendedName>
        <fullName evidence="2">INO80 complex subunit B-like conserved region domain-containing protein</fullName>
    </recommendedName>
</protein>
<evidence type="ECO:0000313" key="4">
    <source>
        <dbReference type="Proteomes" id="UP000078561"/>
    </source>
</evidence>
<dbReference type="Pfam" id="PF04795">
    <property type="entry name" value="PAPA-1"/>
    <property type="match status" value="1"/>
</dbReference>
<dbReference type="GO" id="GO:0031011">
    <property type="term" value="C:Ino80 complex"/>
    <property type="evidence" value="ECO:0007669"/>
    <property type="project" value="InterPro"/>
</dbReference>
<feature type="compositionally biased region" description="Basic residues" evidence="1">
    <location>
        <begin position="1"/>
        <end position="10"/>
    </location>
</feature>
<dbReference type="EMBL" id="LT555165">
    <property type="protein sequence ID" value="SAM09741.1"/>
    <property type="molecule type" value="Genomic_DNA"/>
</dbReference>
<dbReference type="GO" id="GO:0006338">
    <property type="term" value="P:chromatin remodeling"/>
    <property type="evidence" value="ECO:0007669"/>
    <property type="project" value="InterPro"/>
</dbReference>
<dbReference type="InParanoid" id="A0A163MXL0"/>
<dbReference type="AlphaFoldDB" id="A0A163MXL0"/>
<dbReference type="Proteomes" id="UP000078561">
    <property type="component" value="Unassembled WGS sequence"/>
</dbReference>
<feature type="region of interest" description="Disordered" evidence="1">
    <location>
        <begin position="1"/>
        <end position="140"/>
    </location>
</feature>
<keyword evidence="4" id="KW-1185">Reference proteome</keyword>
<feature type="compositionally biased region" description="Acidic residues" evidence="1">
    <location>
        <begin position="19"/>
        <end position="55"/>
    </location>
</feature>
<feature type="region of interest" description="Disordered" evidence="1">
    <location>
        <begin position="164"/>
        <end position="217"/>
    </location>
</feature>
<sequence length="299" mass="34305">MVSSRSRRIKVIPPSSPDPDSDIDQIESDPLDELDALSDEDMLGDDDDNINDMDPSDTSGVLDDDNDQLDMEEEEEEQDDDDDEEEEDEEEEVVRTPTKSRNKRKKAEVVESDEEEFDSDLEVLRNQPMTKRQRAKLNKEPEEYLELPIETGKKRHITEEEAALRKSEVARRRKNQSIQRAEKDKQDTINRLLKKQASKSKKIIKDDGTPDDQSPADRLLQLQDPYRLHYVSNLQGNSLSIPNKYTVAYIFGQQDGGDKHQITRITQCQVEGCHAPRKYVAAKSGKVVCSFDHYKLVEA</sequence>
<proteinExistence type="predicted"/>
<feature type="compositionally biased region" description="Basic residues" evidence="1">
    <location>
        <begin position="192"/>
        <end position="202"/>
    </location>
</feature>
<accession>A0A163MXL0</accession>
<dbReference type="InterPro" id="IPR006880">
    <property type="entry name" value="INO80B_C"/>
</dbReference>
<feature type="domain" description="INO80 complex subunit B-like conserved region" evidence="2">
    <location>
        <begin position="161"/>
        <end position="245"/>
    </location>
</feature>
<feature type="compositionally biased region" description="Acidic residues" evidence="1">
    <location>
        <begin position="62"/>
        <end position="92"/>
    </location>
</feature>
<gene>
    <name evidence="3" type="primary">ABSGL_15442.1 scaffold 16614</name>
</gene>
<dbReference type="SMART" id="SM01406">
    <property type="entry name" value="PAPA-1"/>
    <property type="match status" value="1"/>
</dbReference>
<dbReference type="OMA" id="MPCGVIG"/>
<dbReference type="OrthoDB" id="2021186at2759"/>
<feature type="compositionally biased region" description="Acidic residues" evidence="1">
    <location>
        <begin position="110"/>
        <end position="121"/>
    </location>
</feature>
<organism evidence="3">
    <name type="scientific">Absidia glauca</name>
    <name type="common">Pin mould</name>
    <dbReference type="NCBI Taxonomy" id="4829"/>
    <lineage>
        <taxon>Eukaryota</taxon>
        <taxon>Fungi</taxon>
        <taxon>Fungi incertae sedis</taxon>
        <taxon>Mucoromycota</taxon>
        <taxon>Mucoromycotina</taxon>
        <taxon>Mucoromycetes</taxon>
        <taxon>Mucorales</taxon>
        <taxon>Cunninghamellaceae</taxon>
        <taxon>Absidia</taxon>
    </lineage>
</organism>
<dbReference type="InterPro" id="IPR029523">
    <property type="entry name" value="INO80B/Ies2"/>
</dbReference>
<dbReference type="PANTHER" id="PTHR21561">
    <property type="entry name" value="INO80 COMPLEX SUBUNIT B"/>
    <property type="match status" value="1"/>
</dbReference>
<evidence type="ECO:0000256" key="1">
    <source>
        <dbReference type="SAM" id="MobiDB-lite"/>
    </source>
</evidence>
<dbReference type="STRING" id="4829.A0A163MXL0"/>
<reference evidence="3" key="1">
    <citation type="submission" date="2016-04" db="EMBL/GenBank/DDBJ databases">
        <authorList>
            <person name="Evans L.H."/>
            <person name="Alamgir A."/>
            <person name="Owens N."/>
            <person name="Weber N.D."/>
            <person name="Virtaneva K."/>
            <person name="Barbian K."/>
            <person name="Babar A."/>
            <person name="Rosenke K."/>
        </authorList>
    </citation>
    <scope>NUCLEOTIDE SEQUENCE [LARGE SCALE GENOMIC DNA]</scope>
    <source>
        <strain evidence="3">CBS 101.48</strain>
    </source>
</reference>
<evidence type="ECO:0000313" key="3">
    <source>
        <dbReference type="EMBL" id="SAM09741.1"/>
    </source>
</evidence>
<evidence type="ECO:0000259" key="2">
    <source>
        <dbReference type="SMART" id="SM01406"/>
    </source>
</evidence>